<accession>A0ABZ1HW73</accession>
<keyword evidence="1" id="KW-0812">Transmembrane</keyword>
<dbReference type="EMBL" id="CP142149">
    <property type="protein sequence ID" value="WSE26476.1"/>
    <property type="molecule type" value="Genomic_DNA"/>
</dbReference>
<dbReference type="RefSeq" id="WP_326565447.1">
    <property type="nucleotide sequence ID" value="NZ_CP142149.1"/>
</dbReference>
<protein>
    <submittedName>
        <fullName evidence="2">Uncharacterized protein</fullName>
    </submittedName>
</protein>
<sequence>MTTSAAVRIRVPAVVQAVRLLLCVVALSHVVVALVMWAREAALRNEIAAAHPDFGAAEVARSAEIAVASAAVFHAVLVVLCLLPAWRLGAGRSWARRLVTISQPLGLLFSVVSWSSSAMFHAVIPVVGALQIAAVVLLWVPAAREFFARARR</sequence>
<feature type="transmembrane region" description="Helical" evidence="1">
    <location>
        <begin position="122"/>
        <end position="142"/>
    </location>
</feature>
<name>A0ABZ1HW73_9PSEU</name>
<keyword evidence="1" id="KW-1133">Transmembrane helix</keyword>
<keyword evidence="1" id="KW-0472">Membrane</keyword>
<feature type="transmembrane region" description="Helical" evidence="1">
    <location>
        <begin position="20"/>
        <end position="38"/>
    </location>
</feature>
<reference evidence="2 3" key="1">
    <citation type="journal article" date="2015" name="Int. J. Syst. Evol. Microbiol.">
        <title>Amycolatopsis rhabdoformis sp. nov., an actinomycete isolated from a tropical forest soil.</title>
        <authorList>
            <person name="Souza W.R."/>
            <person name="Silva R.E."/>
            <person name="Goodfellow M."/>
            <person name="Busarakam K."/>
            <person name="Figueiro F.S."/>
            <person name="Ferreira D."/>
            <person name="Rodrigues-Filho E."/>
            <person name="Moraes L.A.B."/>
            <person name="Zucchi T.D."/>
        </authorList>
    </citation>
    <scope>NUCLEOTIDE SEQUENCE [LARGE SCALE GENOMIC DNA]</scope>
    <source>
        <strain evidence="2 3">NCIMB 14900</strain>
    </source>
</reference>
<evidence type="ECO:0000313" key="2">
    <source>
        <dbReference type="EMBL" id="WSE26476.1"/>
    </source>
</evidence>
<feature type="transmembrane region" description="Helical" evidence="1">
    <location>
        <begin position="65"/>
        <end position="86"/>
    </location>
</feature>
<dbReference type="Proteomes" id="UP001330812">
    <property type="component" value="Chromosome"/>
</dbReference>
<evidence type="ECO:0000256" key="1">
    <source>
        <dbReference type="SAM" id="Phobius"/>
    </source>
</evidence>
<evidence type="ECO:0000313" key="3">
    <source>
        <dbReference type="Proteomes" id="UP001330812"/>
    </source>
</evidence>
<organism evidence="2 3">
    <name type="scientific">Amycolatopsis rhabdoformis</name>
    <dbReference type="NCBI Taxonomy" id="1448059"/>
    <lineage>
        <taxon>Bacteria</taxon>
        <taxon>Bacillati</taxon>
        <taxon>Actinomycetota</taxon>
        <taxon>Actinomycetes</taxon>
        <taxon>Pseudonocardiales</taxon>
        <taxon>Pseudonocardiaceae</taxon>
        <taxon>Amycolatopsis</taxon>
    </lineage>
</organism>
<gene>
    <name evidence="2" type="ORF">VSH64_26735</name>
</gene>
<keyword evidence="3" id="KW-1185">Reference proteome</keyword>
<proteinExistence type="predicted"/>